<dbReference type="Gene3D" id="3.60.15.10">
    <property type="entry name" value="Ribonuclease Z/Hydroxyacylglutathione hydrolase-like"/>
    <property type="match status" value="1"/>
</dbReference>
<evidence type="ECO:0000313" key="2">
    <source>
        <dbReference type="EMBL" id="GAA4403517.1"/>
    </source>
</evidence>
<evidence type="ECO:0000259" key="1">
    <source>
        <dbReference type="Pfam" id="PF12706"/>
    </source>
</evidence>
<comment type="caution">
    <text evidence="2">The sequence shown here is derived from an EMBL/GenBank/DDBJ whole genome shotgun (WGS) entry which is preliminary data.</text>
</comment>
<evidence type="ECO:0000313" key="3">
    <source>
        <dbReference type="Proteomes" id="UP001500945"/>
    </source>
</evidence>
<gene>
    <name evidence="2" type="ORF">GCM10023168_15120</name>
</gene>
<dbReference type="Pfam" id="PF12706">
    <property type="entry name" value="Lactamase_B_2"/>
    <property type="match status" value="1"/>
</dbReference>
<keyword evidence="3" id="KW-1185">Reference proteome</keyword>
<dbReference type="EMBL" id="BAABGM010000010">
    <property type="protein sequence ID" value="GAA4403517.1"/>
    <property type="molecule type" value="Genomic_DNA"/>
</dbReference>
<proteinExistence type="predicted"/>
<dbReference type="PANTHER" id="PTHR43546:SF3">
    <property type="entry name" value="UPF0173 METAL-DEPENDENT HYDROLASE MJ1163"/>
    <property type="match status" value="1"/>
</dbReference>
<dbReference type="InterPro" id="IPR036866">
    <property type="entry name" value="RibonucZ/Hydroxyglut_hydro"/>
</dbReference>
<reference evidence="3" key="1">
    <citation type="journal article" date="2019" name="Int. J. Syst. Evol. Microbiol.">
        <title>The Global Catalogue of Microorganisms (GCM) 10K type strain sequencing project: providing services to taxonomists for standard genome sequencing and annotation.</title>
        <authorList>
            <consortium name="The Broad Institute Genomics Platform"/>
            <consortium name="The Broad Institute Genome Sequencing Center for Infectious Disease"/>
            <person name="Wu L."/>
            <person name="Ma J."/>
        </authorList>
    </citation>
    <scope>NUCLEOTIDE SEQUENCE [LARGE SCALE GENOMIC DNA]</scope>
    <source>
        <strain evidence="3">JCM 17809</strain>
    </source>
</reference>
<dbReference type="InterPro" id="IPR001279">
    <property type="entry name" value="Metallo-B-lactamas"/>
</dbReference>
<feature type="domain" description="Metallo-beta-lactamase" evidence="1">
    <location>
        <begin position="33"/>
        <end position="217"/>
    </location>
</feature>
<accession>A0ABP8KBI6</accession>
<dbReference type="RefSeq" id="WP_345204209.1">
    <property type="nucleotide sequence ID" value="NZ_BAABGM010000010.1"/>
</dbReference>
<dbReference type="PANTHER" id="PTHR43546">
    <property type="entry name" value="UPF0173 METAL-DEPENDENT HYDROLASE MJ1163-RELATED"/>
    <property type="match status" value="1"/>
</dbReference>
<dbReference type="InterPro" id="IPR050114">
    <property type="entry name" value="UPF0173_UPF0282_UlaG_hydrolase"/>
</dbReference>
<dbReference type="Proteomes" id="UP001500945">
    <property type="component" value="Unassembled WGS sequence"/>
</dbReference>
<organism evidence="2 3">
    <name type="scientific">Fodinibacter luteus</name>
    <dbReference type="NCBI Taxonomy" id="552064"/>
    <lineage>
        <taxon>Bacteria</taxon>
        <taxon>Bacillati</taxon>
        <taxon>Actinomycetota</taxon>
        <taxon>Actinomycetes</taxon>
        <taxon>Micrococcales</taxon>
        <taxon>Intrasporangiaceae</taxon>
        <taxon>Fodinibacter (ex Wang et al. 2009)</taxon>
    </lineage>
</organism>
<dbReference type="SUPFAM" id="SSF56281">
    <property type="entry name" value="Metallo-hydrolase/oxidoreductase"/>
    <property type="match status" value="1"/>
</dbReference>
<name>A0ABP8KBI6_9MICO</name>
<protein>
    <submittedName>
        <fullName evidence="2">MBL fold metallo-hydrolase</fullName>
    </submittedName>
</protein>
<sequence length="271" mass="29023">MARRPDGGSREDAGVHVTWLGHATVLLEVAGVRLLTDPLLRARFGPLRRRGDLPVHRHVDDVDAVLLSHLHHDHADLPSLRRLGHVPVLTDPANVPWVDRQHLGVGDASADEWRPVAPGVEVLLVRADHDARPMPHRPNGTTGMLVRGGGVVVWFAGDTSLHDEMTLLPELAGAPVDLALLPVGGWGPRLSPGHMGPAEAAEAAARSGARHVVPIHYGTLHPTGWPATRLGWTTDPGHRLVEVLPRWSDATLHVPDVGGAVRVTPRGGVPT</sequence>